<keyword evidence="4" id="KW-0325">Glycoprotein</keyword>
<evidence type="ECO:0000256" key="8">
    <source>
        <dbReference type="SAM" id="Phobius"/>
    </source>
</evidence>
<name>A0AA35REP9_GEOBA</name>
<feature type="compositionally biased region" description="Acidic residues" evidence="7">
    <location>
        <begin position="1065"/>
        <end position="1074"/>
    </location>
</feature>
<dbReference type="EMBL" id="CASHTH010000893">
    <property type="protein sequence ID" value="CAI8008777.1"/>
    <property type="molecule type" value="Genomic_DNA"/>
</dbReference>
<feature type="disulfide bond" evidence="5">
    <location>
        <begin position="363"/>
        <end position="427"/>
    </location>
</feature>
<dbReference type="GO" id="GO:0016020">
    <property type="term" value="C:membrane"/>
    <property type="evidence" value="ECO:0007669"/>
    <property type="project" value="InterPro"/>
</dbReference>
<evidence type="ECO:0000313" key="12">
    <source>
        <dbReference type="Proteomes" id="UP001174909"/>
    </source>
</evidence>
<keyword evidence="8" id="KW-0812">Transmembrane</keyword>
<dbReference type="Pfam" id="PF00530">
    <property type="entry name" value="SRCR"/>
    <property type="match status" value="4"/>
</dbReference>
<feature type="disulfide bond" evidence="5">
    <location>
        <begin position="407"/>
        <end position="417"/>
    </location>
</feature>
<dbReference type="SMART" id="SM00202">
    <property type="entry name" value="SR"/>
    <property type="match status" value="4"/>
</dbReference>
<dbReference type="InterPro" id="IPR001190">
    <property type="entry name" value="SRCR"/>
</dbReference>
<dbReference type="InterPro" id="IPR000436">
    <property type="entry name" value="Sushi_SCR_CCP_dom"/>
</dbReference>
<keyword evidence="6" id="KW-0768">Sushi</keyword>
<dbReference type="PANTHER" id="PTHR19331:SF465">
    <property type="entry name" value="EGG PEPTIDE SPERACT RECEPTOR"/>
    <property type="match status" value="1"/>
</dbReference>
<feature type="domain" description="Sushi" evidence="10">
    <location>
        <begin position="565"/>
        <end position="627"/>
    </location>
</feature>
<keyword evidence="8" id="KW-0472">Membrane</keyword>
<dbReference type="PRINTS" id="PR00258">
    <property type="entry name" value="SPERACTRCPTR"/>
</dbReference>
<reference evidence="11" key="1">
    <citation type="submission" date="2023-03" db="EMBL/GenBank/DDBJ databases">
        <authorList>
            <person name="Steffen K."/>
            <person name="Cardenas P."/>
        </authorList>
    </citation>
    <scope>NUCLEOTIDE SEQUENCE</scope>
</reference>
<dbReference type="InterPro" id="IPR036772">
    <property type="entry name" value="SRCR-like_dom_sf"/>
</dbReference>
<comment type="caution">
    <text evidence="5">Lacks conserved residue(s) required for the propagation of feature annotation.</text>
</comment>
<feature type="disulfide bond" evidence="6">
    <location>
        <begin position="836"/>
        <end position="863"/>
    </location>
</feature>
<feature type="domain" description="SRCR" evidence="9">
    <location>
        <begin position="337"/>
        <end position="438"/>
    </location>
</feature>
<feature type="non-terminal residue" evidence="11">
    <location>
        <position position="1"/>
    </location>
</feature>
<gene>
    <name evidence="11" type="ORF">GBAR_LOCUS5978</name>
</gene>
<evidence type="ECO:0000313" key="11">
    <source>
        <dbReference type="EMBL" id="CAI8008777.1"/>
    </source>
</evidence>
<feature type="domain" description="Sushi" evidence="10">
    <location>
        <begin position="808"/>
        <end position="865"/>
    </location>
</feature>
<evidence type="ECO:0000256" key="2">
    <source>
        <dbReference type="ARBA" id="ARBA00022737"/>
    </source>
</evidence>
<comment type="caution">
    <text evidence="11">The sequence shown here is derived from an EMBL/GenBank/DDBJ whole genome shotgun (WGS) entry which is preliminary data.</text>
</comment>
<dbReference type="Proteomes" id="UP001174909">
    <property type="component" value="Unassembled WGS sequence"/>
</dbReference>
<keyword evidence="12" id="KW-1185">Reference proteome</keyword>
<feature type="disulfide bond" evidence="5">
    <location>
        <begin position="300"/>
        <end position="310"/>
    </location>
</feature>
<dbReference type="PANTHER" id="PTHR19331">
    <property type="entry name" value="SCAVENGER RECEPTOR DOMAIN-CONTAINING"/>
    <property type="match status" value="1"/>
</dbReference>
<feature type="domain" description="SRCR" evidence="9">
    <location>
        <begin position="230"/>
        <end position="331"/>
    </location>
</feature>
<dbReference type="Gene3D" id="3.10.250.10">
    <property type="entry name" value="SRCR-like domain"/>
    <property type="match status" value="4"/>
</dbReference>
<dbReference type="PROSITE" id="PS00420">
    <property type="entry name" value="SRCR_1"/>
    <property type="match status" value="3"/>
</dbReference>
<dbReference type="CDD" id="cd00033">
    <property type="entry name" value="CCP"/>
    <property type="match status" value="9"/>
</dbReference>
<protein>
    <submittedName>
        <fullName evidence="11">Deleted in malignant brain tumors 1 protein</fullName>
    </submittedName>
</protein>
<feature type="disulfide bond" evidence="5">
    <location>
        <begin position="159"/>
        <end position="220"/>
    </location>
</feature>
<keyword evidence="2" id="KW-0677">Repeat</keyword>
<dbReference type="AlphaFoldDB" id="A0AA35REP9"/>
<keyword evidence="1" id="KW-0732">Signal</keyword>
<feature type="domain" description="Sushi" evidence="10">
    <location>
        <begin position="684"/>
        <end position="747"/>
    </location>
</feature>
<evidence type="ECO:0000256" key="5">
    <source>
        <dbReference type="PROSITE-ProRule" id="PRU00196"/>
    </source>
</evidence>
<organism evidence="11 12">
    <name type="scientific">Geodia barretti</name>
    <name type="common">Barrett's horny sponge</name>
    <dbReference type="NCBI Taxonomy" id="519541"/>
    <lineage>
        <taxon>Eukaryota</taxon>
        <taxon>Metazoa</taxon>
        <taxon>Porifera</taxon>
        <taxon>Demospongiae</taxon>
        <taxon>Heteroscleromorpha</taxon>
        <taxon>Tetractinellida</taxon>
        <taxon>Astrophorina</taxon>
        <taxon>Geodiidae</taxon>
        <taxon>Geodia</taxon>
    </lineage>
</organism>
<evidence type="ECO:0000259" key="9">
    <source>
        <dbReference type="PROSITE" id="PS50287"/>
    </source>
</evidence>
<feature type="disulfide bond" evidence="5">
    <location>
        <begin position="84"/>
        <end position="94"/>
    </location>
</feature>
<keyword evidence="3 5" id="KW-1015">Disulfide bond</keyword>
<feature type="disulfide bond" evidence="6">
    <location>
        <begin position="718"/>
        <end position="745"/>
    </location>
</feature>
<feature type="compositionally biased region" description="Low complexity" evidence="7">
    <location>
        <begin position="974"/>
        <end position="988"/>
    </location>
</feature>
<dbReference type="FunFam" id="3.10.250.10:FF:000006">
    <property type="entry name" value="neurotrypsin isoform X2"/>
    <property type="match status" value="3"/>
</dbReference>
<dbReference type="FunFam" id="3.10.250.10:FF:000011">
    <property type="entry name" value="Scavenger receptor class A member 5"/>
    <property type="match status" value="1"/>
</dbReference>
<feature type="disulfide bond" evidence="5">
    <location>
        <begin position="376"/>
        <end position="437"/>
    </location>
</feature>
<feature type="domain" description="Sushi" evidence="10">
    <location>
        <begin position="506"/>
        <end position="564"/>
    </location>
</feature>
<evidence type="ECO:0000256" key="1">
    <source>
        <dbReference type="ARBA" id="ARBA00022729"/>
    </source>
</evidence>
<keyword evidence="8" id="KW-1133">Transmembrane helix</keyword>
<sequence length="1074" mass="114951">IPDHITPSPVTDLRLVGGVNATEGRVEIFFNNTWGTICDDSWDFRDAEVVCRYLGFESAIEALSNGYFGAGDPDQPIWLDDVDCFGSENIITSCLTSRFGVHNCVHLEDAGVRCYLSHPLVRLVNGNTEGEGRVEVFHRGSWGTVCDDHWSEIDANIVCQELGFAHAISASGFATFGEGSGTIWLDDVQCDGTETTIFACPNSGWGNHNCLHSEDASAICTAIPVNPNPVQLIDGPSINEGRLQIYYNNEWGTVCDDRWGLDEASVVCKSLGFPGADRDKYLLHDYGLGSGHIWLDDVVCTGEEFFIQDCNHGDIGENNCAHYEDVGLRCLPNTLNIRLVNGDNTSSGRVEVNYNDEEWGTICDDSWDIRDADVVCRMLNFKSAQSAPREASFGDGLGVIWFDDFLCAGDESSLLDCSHAGVKVHNCRHSEDASAVCSMMAVCPDFSQAHGRFRVSNQHFGRYTQDTRVVVACDDGYQPTEGAANVVCLAAGTWSPHMPACSASCPLLTPPDHSSLSTMETTPGLTVTLICNRGYKYNAASSGDRSVVCGFDGQWNSTLGSCEIVLCPSYSSNVTANVRVTVLRGSGTTVGTTLSFSCPDSSHIMGNAVISCLDSGAWNGTVPVCTGAAPTNCPRLALSDHVLVTSQDTSINTVVSFSCDQGYTLNGDRVIACLSTGVWNGTVPSCTAPTNCQRLALSDHVLVTSQDTSINTVVSFSCDQGYTLNGDRALACLSTGVWNGTAPSCTAPTNCPRLTVSDHVLVTSQDTSINTVVSFSCDQGYTLNGDRVIACLSTGVWNETAPSCTAPTNCPRLALSDHVLVSSQDTSIKAVVSFFCEQGYTLNRGRALACLSTGVWNGTAPSCTAPTNCTRLTVSDHVLVSSQDTSINTVVSFSCDQGYTLNGDRVIACLSTGVWNESAPSCTKPTCPKLTLSSHVTSSSGNNSVHAVVMFSCEDGYTLDGDKQITCREDGTWSNSPPSCSSPPSFQSQKDDNASNVGAIVGGVIGGILVILLIVVATAIIFWKMSSRYSKTGYSNIRMRRADDRIELFADEDGDADEPLYSAEPTEDDAQLDL</sequence>
<feature type="transmembrane region" description="Helical" evidence="8">
    <location>
        <begin position="997"/>
        <end position="1023"/>
    </location>
</feature>
<feature type="disulfide bond" evidence="6">
    <location>
        <begin position="953"/>
        <end position="980"/>
    </location>
</feature>
<proteinExistence type="predicted"/>
<dbReference type="SMART" id="SM00032">
    <property type="entry name" value="CCP"/>
    <property type="match status" value="9"/>
</dbReference>
<feature type="region of interest" description="Disordered" evidence="7">
    <location>
        <begin position="1052"/>
        <end position="1074"/>
    </location>
</feature>
<feature type="region of interest" description="Disordered" evidence="7">
    <location>
        <begin position="970"/>
        <end position="991"/>
    </location>
</feature>
<feature type="disulfide bond" evidence="5">
    <location>
        <begin position="190"/>
        <end position="200"/>
    </location>
</feature>
<evidence type="ECO:0000256" key="4">
    <source>
        <dbReference type="ARBA" id="ARBA00023180"/>
    </source>
</evidence>
<evidence type="ECO:0000256" key="3">
    <source>
        <dbReference type="ARBA" id="ARBA00023157"/>
    </source>
</evidence>
<dbReference type="SUPFAM" id="SSF57535">
    <property type="entry name" value="Complement control module/SCR domain"/>
    <property type="match status" value="9"/>
</dbReference>
<dbReference type="PROSITE" id="PS50923">
    <property type="entry name" value="SUSHI"/>
    <property type="match status" value="7"/>
</dbReference>
<feature type="domain" description="SRCR" evidence="9">
    <location>
        <begin position="13"/>
        <end position="115"/>
    </location>
</feature>
<feature type="disulfide bond" evidence="5">
    <location>
        <begin position="146"/>
        <end position="210"/>
    </location>
</feature>
<dbReference type="PROSITE" id="PS50287">
    <property type="entry name" value="SRCR_2"/>
    <property type="match status" value="4"/>
</dbReference>
<evidence type="ECO:0000256" key="6">
    <source>
        <dbReference type="PROSITE-ProRule" id="PRU00302"/>
    </source>
</evidence>
<dbReference type="SUPFAM" id="SSF56487">
    <property type="entry name" value="SRCR-like"/>
    <property type="match status" value="4"/>
</dbReference>
<feature type="domain" description="Sushi" evidence="10">
    <location>
        <begin position="441"/>
        <end position="503"/>
    </location>
</feature>
<accession>A0AA35REP9</accession>
<dbReference type="Pfam" id="PF00084">
    <property type="entry name" value="Sushi"/>
    <property type="match status" value="9"/>
</dbReference>
<dbReference type="Gene3D" id="2.10.70.10">
    <property type="entry name" value="Complement Module, domain 1"/>
    <property type="match status" value="9"/>
</dbReference>
<evidence type="ECO:0000259" key="10">
    <source>
        <dbReference type="PROSITE" id="PS50923"/>
    </source>
</evidence>
<feature type="disulfide bond" evidence="6">
    <location>
        <begin position="598"/>
        <end position="625"/>
    </location>
</feature>
<dbReference type="InterPro" id="IPR035976">
    <property type="entry name" value="Sushi/SCR/CCP_sf"/>
</dbReference>
<evidence type="ECO:0000256" key="7">
    <source>
        <dbReference type="SAM" id="MobiDB-lite"/>
    </source>
</evidence>
<feature type="disulfide bond" evidence="6">
    <location>
        <begin position="777"/>
        <end position="804"/>
    </location>
</feature>
<feature type="domain" description="Sushi" evidence="10">
    <location>
        <begin position="920"/>
        <end position="982"/>
    </location>
</feature>
<feature type="domain" description="Sushi" evidence="10">
    <location>
        <begin position="749"/>
        <end position="806"/>
    </location>
</feature>
<feature type="domain" description="SRCR" evidence="9">
    <location>
        <begin position="121"/>
        <end position="221"/>
    </location>
</feature>